<feature type="zinc finger region" description="FLZ-type" evidence="3">
    <location>
        <begin position="119"/>
        <end position="163"/>
    </location>
</feature>
<gene>
    <name evidence="5" type="ORF">BVC80_8945g27</name>
</gene>
<sequence length="200" mass="22536">MLRRTRSTFFLDDEADHQISHESNKRSDDYFTTVKNHLHITNNSSSSSSSSNKNSLDPVLGLRILIDHHHHHHHHHHHQSSHHKSNNIIVVKPTFRLGGSTSNTQTHHHRIPAASQESSFLKACCLCKKKLSPQKDVYMYRGDQGFCSVDCRCRQILIDEIKEMEASTKEILASSRHSPSNVWVGGVPAAGRRSDIPAAA</sequence>
<feature type="domain" description="FLZ-type" evidence="4">
    <location>
        <begin position="119"/>
        <end position="163"/>
    </location>
</feature>
<evidence type="ECO:0000259" key="4">
    <source>
        <dbReference type="PROSITE" id="PS51795"/>
    </source>
</evidence>
<evidence type="ECO:0000256" key="3">
    <source>
        <dbReference type="PROSITE-ProRule" id="PRU01131"/>
    </source>
</evidence>
<dbReference type="Pfam" id="PF04570">
    <property type="entry name" value="zf-FLZ"/>
    <property type="match status" value="1"/>
</dbReference>
<dbReference type="STRING" id="56857.A0A200QRE8"/>
<keyword evidence="6" id="KW-1185">Reference proteome</keyword>
<accession>A0A200QRE8</accession>
<dbReference type="AlphaFoldDB" id="A0A200QRE8"/>
<dbReference type="OrthoDB" id="1927223at2759"/>
<dbReference type="GO" id="GO:0046872">
    <property type="term" value="F:metal ion binding"/>
    <property type="evidence" value="ECO:0007669"/>
    <property type="project" value="UniProtKB-KW"/>
</dbReference>
<evidence type="ECO:0000313" key="6">
    <source>
        <dbReference type="Proteomes" id="UP000195402"/>
    </source>
</evidence>
<protein>
    <recommendedName>
        <fullName evidence="4">FLZ-type domain-containing protein</fullName>
    </recommendedName>
</protein>
<evidence type="ECO:0000256" key="1">
    <source>
        <dbReference type="ARBA" id="ARBA00009374"/>
    </source>
</evidence>
<dbReference type="PANTHER" id="PTHR47847">
    <property type="entry name" value="FCS-LIKE ZINC FINGER 17"/>
    <property type="match status" value="1"/>
</dbReference>
<dbReference type="EMBL" id="MVGT01001244">
    <property type="protein sequence ID" value="OVA13020.1"/>
    <property type="molecule type" value="Genomic_DNA"/>
</dbReference>
<evidence type="ECO:0000256" key="2">
    <source>
        <dbReference type="ARBA" id="ARBA00022723"/>
    </source>
</evidence>
<comment type="caution">
    <text evidence="5">The sequence shown here is derived from an EMBL/GenBank/DDBJ whole genome shotgun (WGS) entry which is preliminary data.</text>
</comment>
<dbReference type="PANTHER" id="PTHR47847:SF2">
    <property type="entry name" value="FCS-LIKE ZINC FINGER 17-RELATED"/>
    <property type="match status" value="1"/>
</dbReference>
<dbReference type="InterPro" id="IPR007650">
    <property type="entry name" value="Zf-FLZ_dom"/>
</dbReference>
<name>A0A200QRE8_MACCD</name>
<dbReference type="InParanoid" id="A0A200QRE8"/>
<reference evidence="5 6" key="1">
    <citation type="journal article" date="2017" name="Mol. Plant">
        <title>The Genome of Medicinal Plant Macleaya cordata Provides New Insights into Benzylisoquinoline Alkaloids Metabolism.</title>
        <authorList>
            <person name="Liu X."/>
            <person name="Liu Y."/>
            <person name="Huang P."/>
            <person name="Ma Y."/>
            <person name="Qing Z."/>
            <person name="Tang Q."/>
            <person name="Cao H."/>
            <person name="Cheng P."/>
            <person name="Zheng Y."/>
            <person name="Yuan Z."/>
            <person name="Zhou Y."/>
            <person name="Liu J."/>
            <person name="Tang Z."/>
            <person name="Zhuo Y."/>
            <person name="Zhang Y."/>
            <person name="Yu L."/>
            <person name="Huang J."/>
            <person name="Yang P."/>
            <person name="Peng Q."/>
            <person name="Zhang J."/>
            <person name="Jiang W."/>
            <person name="Zhang Z."/>
            <person name="Lin K."/>
            <person name="Ro D.K."/>
            <person name="Chen X."/>
            <person name="Xiong X."/>
            <person name="Shang Y."/>
            <person name="Huang S."/>
            <person name="Zeng J."/>
        </authorList>
    </citation>
    <scope>NUCLEOTIDE SEQUENCE [LARGE SCALE GENOMIC DNA]</scope>
    <source>
        <strain evidence="6">cv. BLH2017</strain>
        <tissue evidence="5">Root</tissue>
    </source>
</reference>
<comment type="similarity">
    <text evidence="1">Belongs to the FLZ family.</text>
</comment>
<keyword evidence="2" id="KW-0479">Metal-binding</keyword>
<dbReference type="PROSITE" id="PS51795">
    <property type="entry name" value="ZF_FLZ"/>
    <property type="match status" value="1"/>
</dbReference>
<evidence type="ECO:0000313" key="5">
    <source>
        <dbReference type="EMBL" id="OVA13020.1"/>
    </source>
</evidence>
<dbReference type="InterPro" id="IPR044181">
    <property type="entry name" value="FLZ17/18"/>
</dbReference>
<proteinExistence type="inferred from homology"/>
<dbReference type="Proteomes" id="UP000195402">
    <property type="component" value="Unassembled WGS sequence"/>
</dbReference>
<organism evidence="5 6">
    <name type="scientific">Macleaya cordata</name>
    <name type="common">Five-seeded plume-poppy</name>
    <name type="synonym">Bocconia cordata</name>
    <dbReference type="NCBI Taxonomy" id="56857"/>
    <lineage>
        <taxon>Eukaryota</taxon>
        <taxon>Viridiplantae</taxon>
        <taxon>Streptophyta</taxon>
        <taxon>Embryophyta</taxon>
        <taxon>Tracheophyta</taxon>
        <taxon>Spermatophyta</taxon>
        <taxon>Magnoliopsida</taxon>
        <taxon>Ranunculales</taxon>
        <taxon>Papaveraceae</taxon>
        <taxon>Papaveroideae</taxon>
        <taxon>Macleaya</taxon>
    </lineage>
</organism>